<dbReference type="Pfam" id="PF00685">
    <property type="entry name" value="Sulfotransfer_1"/>
    <property type="match status" value="1"/>
</dbReference>
<dbReference type="Proteomes" id="UP000193570">
    <property type="component" value="Unassembled WGS sequence"/>
</dbReference>
<reference evidence="4 5" key="1">
    <citation type="submission" date="2017-03" db="EMBL/GenBank/DDBJ databases">
        <authorList>
            <person name="Afonso C.L."/>
            <person name="Miller P.J."/>
            <person name="Scott M.A."/>
            <person name="Spackman E."/>
            <person name="Goraichik I."/>
            <person name="Dimitrov K.M."/>
            <person name="Suarez D.L."/>
            <person name="Swayne D.E."/>
        </authorList>
    </citation>
    <scope>NUCLEOTIDE SEQUENCE [LARGE SCALE GENOMIC DNA]</scope>
    <source>
        <strain evidence="4 5">CECT 8625</strain>
    </source>
</reference>
<keyword evidence="5" id="KW-1185">Reference proteome</keyword>
<dbReference type="SUPFAM" id="SSF52540">
    <property type="entry name" value="P-loop containing nucleoside triphosphate hydrolases"/>
    <property type="match status" value="1"/>
</dbReference>
<sequence>MPNDHLPNLVVIGAMKCGTTALHDYLERHPDIFMSTPKEVNYFSGNQSDRSLDWYKNLFPATCKIQGESSQNYSKAHLERFADAPRRMAETIPDAKLIYMVRDPIERYRSHVSENYVGEMPESIRWIEKTDHRLKTGLYHWQLSHFLKFYPIEQIRVVDLDDLARDRLEVMNGVFDFLGVDRVDDPAMFDFVSNPNGEDVVPPHLRRTFAYRAANRLAPGMLSRVVHRDAVRRRFFPGSYKPKLSLAEAARLREVYAPDVAALRALTGQPFSGWSL</sequence>
<proteinExistence type="predicted"/>
<evidence type="ECO:0000256" key="2">
    <source>
        <dbReference type="ARBA" id="ARBA00023180"/>
    </source>
</evidence>
<organism evidence="4 5">
    <name type="scientific">Roseivivax jejudonensis</name>
    <dbReference type="NCBI Taxonomy" id="1529041"/>
    <lineage>
        <taxon>Bacteria</taxon>
        <taxon>Pseudomonadati</taxon>
        <taxon>Pseudomonadota</taxon>
        <taxon>Alphaproteobacteria</taxon>
        <taxon>Rhodobacterales</taxon>
        <taxon>Roseobacteraceae</taxon>
        <taxon>Roseivivax</taxon>
    </lineage>
</organism>
<dbReference type="Gene3D" id="3.40.50.300">
    <property type="entry name" value="P-loop containing nucleotide triphosphate hydrolases"/>
    <property type="match status" value="1"/>
</dbReference>
<dbReference type="GO" id="GO:0008146">
    <property type="term" value="F:sulfotransferase activity"/>
    <property type="evidence" value="ECO:0007669"/>
    <property type="project" value="InterPro"/>
</dbReference>
<accession>A0A1X6Y6G2</accession>
<dbReference type="PANTHER" id="PTHR10605">
    <property type="entry name" value="HEPARAN SULFATE SULFOTRANSFERASE"/>
    <property type="match status" value="1"/>
</dbReference>
<dbReference type="InterPro" id="IPR000863">
    <property type="entry name" value="Sulfotransferase_dom"/>
</dbReference>
<evidence type="ECO:0000256" key="1">
    <source>
        <dbReference type="ARBA" id="ARBA00022679"/>
    </source>
</evidence>
<dbReference type="OrthoDB" id="981508at2"/>
<keyword evidence="1 4" id="KW-0808">Transferase</keyword>
<evidence type="ECO:0000259" key="3">
    <source>
        <dbReference type="Pfam" id="PF00685"/>
    </source>
</evidence>
<evidence type="ECO:0000313" key="4">
    <source>
        <dbReference type="EMBL" id="SLN11641.1"/>
    </source>
</evidence>
<keyword evidence="2" id="KW-0325">Glycoprotein</keyword>
<dbReference type="AlphaFoldDB" id="A0A1X6Y6G2"/>
<dbReference type="PANTHER" id="PTHR10605:SF56">
    <property type="entry name" value="BIFUNCTIONAL HEPARAN SULFATE N-DEACETYLASE_N-SULFOTRANSFERASE"/>
    <property type="match status" value="1"/>
</dbReference>
<dbReference type="InterPro" id="IPR037359">
    <property type="entry name" value="NST/OST"/>
</dbReference>
<dbReference type="InterPro" id="IPR027417">
    <property type="entry name" value="P-loop_NTPase"/>
</dbReference>
<protein>
    <submittedName>
        <fullName evidence="4">Sulfotransferase domain protein</fullName>
    </submittedName>
</protein>
<name>A0A1X6Y6G2_9RHOB</name>
<dbReference type="RefSeq" id="WP_085790061.1">
    <property type="nucleotide sequence ID" value="NZ_FWFK01000001.1"/>
</dbReference>
<gene>
    <name evidence="4" type="ORF">ROJ8625_00283</name>
</gene>
<dbReference type="EMBL" id="FWFK01000001">
    <property type="protein sequence ID" value="SLN11641.1"/>
    <property type="molecule type" value="Genomic_DNA"/>
</dbReference>
<feature type="domain" description="Sulfotransferase" evidence="3">
    <location>
        <begin position="8"/>
        <end position="181"/>
    </location>
</feature>
<evidence type="ECO:0000313" key="5">
    <source>
        <dbReference type="Proteomes" id="UP000193570"/>
    </source>
</evidence>